<accession>A0A4Q8CZW3</accession>
<evidence type="ECO:0000256" key="1">
    <source>
        <dbReference type="SAM" id="MobiDB-lite"/>
    </source>
</evidence>
<organism evidence="2 3">
    <name type="scientific">Spiribacter vilamensis</name>
    <dbReference type="NCBI Taxonomy" id="531306"/>
    <lineage>
        <taxon>Bacteria</taxon>
        <taxon>Pseudomonadati</taxon>
        <taxon>Pseudomonadota</taxon>
        <taxon>Gammaproteobacteria</taxon>
        <taxon>Chromatiales</taxon>
        <taxon>Ectothiorhodospiraceae</taxon>
        <taxon>Spiribacter</taxon>
    </lineage>
</organism>
<comment type="caution">
    <text evidence="2">The sequence shown here is derived from an EMBL/GenBank/DDBJ whole genome shotgun (WGS) entry which is preliminary data.</text>
</comment>
<dbReference type="Pfam" id="PF14520">
    <property type="entry name" value="HHH_5"/>
    <property type="match status" value="1"/>
</dbReference>
<dbReference type="RefSeq" id="WP_130502879.1">
    <property type="nucleotide sequence ID" value="NZ_VMKO01000002.1"/>
</dbReference>
<evidence type="ECO:0000313" key="2">
    <source>
        <dbReference type="EMBL" id="RZU98586.1"/>
    </source>
</evidence>
<feature type="compositionally biased region" description="Low complexity" evidence="1">
    <location>
        <begin position="41"/>
        <end position="78"/>
    </location>
</feature>
<reference evidence="2 3" key="1">
    <citation type="submission" date="2019-02" db="EMBL/GenBank/DDBJ databases">
        <title>Genomic Encyclopedia of Type Strains, Phase IV (KMG-IV): sequencing the most valuable type-strain genomes for metagenomic binning, comparative biology and taxonomic classification.</title>
        <authorList>
            <person name="Goeker M."/>
        </authorList>
    </citation>
    <scope>NUCLEOTIDE SEQUENCE [LARGE SCALE GENOMIC DNA]</scope>
    <source>
        <strain evidence="2 3">DSM 21056</strain>
    </source>
</reference>
<gene>
    <name evidence="2" type="ORF">EV698_0837</name>
</gene>
<keyword evidence="3" id="KW-1185">Reference proteome</keyword>
<dbReference type="AlphaFoldDB" id="A0A4Q8CZW3"/>
<dbReference type="InterPro" id="IPR043502">
    <property type="entry name" value="DNA/RNA_pol_sf"/>
</dbReference>
<sequence length="140" mass="14734">MWNKLMSRWMEMATWWLPKSENDGSPENAAPSEPAPDRESAPATNPEPDAEPAPEAAAAEAAAPAEPEAATATATATASDDLTAIRGIGPAMQKRLVAMGIRTHADLAAADADTLTERLKADKAVVSRAQIERWIESAGS</sequence>
<dbReference type="SUPFAM" id="SSF56672">
    <property type="entry name" value="DNA/RNA polymerases"/>
    <property type="match status" value="1"/>
</dbReference>
<evidence type="ECO:0000313" key="3">
    <source>
        <dbReference type="Proteomes" id="UP000292298"/>
    </source>
</evidence>
<dbReference type="Gene3D" id="1.10.150.20">
    <property type="entry name" value="5' to 3' exonuclease, C-terminal subdomain"/>
    <property type="match status" value="1"/>
</dbReference>
<dbReference type="EMBL" id="SHLI01000001">
    <property type="protein sequence ID" value="RZU98586.1"/>
    <property type="molecule type" value="Genomic_DNA"/>
</dbReference>
<feature type="region of interest" description="Disordered" evidence="1">
    <location>
        <begin position="18"/>
        <end position="81"/>
    </location>
</feature>
<dbReference type="Proteomes" id="UP000292298">
    <property type="component" value="Unassembled WGS sequence"/>
</dbReference>
<protein>
    <submittedName>
        <fullName evidence="2">Helix-hairpin-helix protein</fullName>
    </submittedName>
</protein>
<proteinExistence type="predicted"/>
<name>A0A4Q8CZW3_9GAMM</name>